<accession>A0A6M3KU55</accession>
<dbReference type="EMBL" id="MT141715">
    <property type="protein sequence ID" value="QJA69548.1"/>
    <property type="molecule type" value="Genomic_DNA"/>
</dbReference>
<sequence>MTEQERMKAILTEDLINLGSTHENAPPYKDCEEECGVSMEDQILASNPFCSPVRSGGVKHKRCIDCWNEYIDGLIIRLIEEK</sequence>
<reference evidence="2" key="1">
    <citation type="submission" date="2020-03" db="EMBL/GenBank/DDBJ databases">
        <title>The deep terrestrial virosphere.</title>
        <authorList>
            <person name="Holmfeldt K."/>
            <person name="Nilsson E."/>
            <person name="Simone D."/>
            <person name="Lopez-Fernandez M."/>
            <person name="Wu X."/>
            <person name="de Brujin I."/>
            <person name="Lundin D."/>
            <person name="Andersson A."/>
            <person name="Bertilsson S."/>
            <person name="Dopson M."/>
        </authorList>
    </citation>
    <scope>NUCLEOTIDE SEQUENCE</scope>
    <source>
        <strain evidence="1">MM415A04507</strain>
        <strain evidence="2">MM415B02232</strain>
    </source>
</reference>
<gene>
    <name evidence="1" type="ORF">MM415A04507_0007</name>
    <name evidence="2" type="ORF">MM415B02232_0011</name>
</gene>
<name>A0A6M3KU55_9ZZZZ</name>
<dbReference type="AlphaFoldDB" id="A0A6M3KU55"/>
<evidence type="ECO:0000313" key="2">
    <source>
        <dbReference type="EMBL" id="QJA85312.1"/>
    </source>
</evidence>
<protein>
    <submittedName>
        <fullName evidence="2">Uncharacterized protein</fullName>
    </submittedName>
</protein>
<evidence type="ECO:0000313" key="1">
    <source>
        <dbReference type="EMBL" id="QJA69548.1"/>
    </source>
</evidence>
<organism evidence="2">
    <name type="scientific">viral metagenome</name>
    <dbReference type="NCBI Taxonomy" id="1070528"/>
    <lineage>
        <taxon>unclassified sequences</taxon>
        <taxon>metagenomes</taxon>
        <taxon>organismal metagenomes</taxon>
    </lineage>
</organism>
<proteinExistence type="predicted"/>
<dbReference type="EMBL" id="MT142567">
    <property type="protein sequence ID" value="QJA85312.1"/>
    <property type="molecule type" value="Genomic_DNA"/>
</dbReference>